<dbReference type="SUPFAM" id="SSF50978">
    <property type="entry name" value="WD40 repeat-like"/>
    <property type="match status" value="1"/>
</dbReference>
<feature type="region of interest" description="Disordered" evidence="4">
    <location>
        <begin position="415"/>
        <end position="436"/>
    </location>
</feature>
<feature type="compositionally biased region" description="Polar residues" evidence="4">
    <location>
        <begin position="572"/>
        <end position="584"/>
    </location>
</feature>
<dbReference type="EMBL" id="BEZZ01000060">
    <property type="protein sequence ID" value="GCC24542.1"/>
    <property type="molecule type" value="Genomic_DNA"/>
</dbReference>
<evidence type="ECO:0008006" key="7">
    <source>
        <dbReference type="Google" id="ProtNLM"/>
    </source>
</evidence>
<dbReference type="InterPro" id="IPR036322">
    <property type="entry name" value="WD40_repeat_dom_sf"/>
</dbReference>
<dbReference type="Pfam" id="PF00400">
    <property type="entry name" value="WD40"/>
    <property type="match status" value="2"/>
</dbReference>
<organism evidence="5 6">
    <name type="scientific">Chiloscyllium punctatum</name>
    <name type="common">Brownbanded bambooshark</name>
    <name type="synonym">Hemiscyllium punctatum</name>
    <dbReference type="NCBI Taxonomy" id="137246"/>
    <lineage>
        <taxon>Eukaryota</taxon>
        <taxon>Metazoa</taxon>
        <taxon>Chordata</taxon>
        <taxon>Craniata</taxon>
        <taxon>Vertebrata</taxon>
        <taxon>Chondrichthyes</taxon>
        <taxon>Elasmobranchii</taxon>
        <taxon>Galeomorphii</taxon>
        <taxon>Galeoidea</taxon>
        <taxon>Orectolobiformes</taxon>
        <taxon>Hemiscylliidae</taxon>
        <taxon>Chiloscyllium</taxon>
    </lineage>
</organism>
<keyword evidence="6" id="KW-1185">Reference proteome</keyword>
<name>A0A401S2F0_CHIPU</name>
<dbReference type="Gene3D" id="2.130.10.10">
    <property type="entry name" value="YVTN repeat-like/Quinoprotein amine dehydrogenase"/>
    <property type="match status" value="1"/>
</dbReference>
<protein>
    <recommendedName>
        <fullName evidence="7">RAVE complex protein Rav1 C-terminal domain-containing protein</fullName>
    </recommendedName>
</protein>
<dbReference type="OMA" id="HEVHRNS"/>
<dbReference type="GO" id="GO:0007035">
    <property type="term" value="P:vacuolar acidification"/>
    <property type="evidence" value="ECO:0007669"/>
    <property type="project" value="TreeGrafter"/>
</dbReference>
<keyword evidence="1" id="KW-0597">Phosphoprotein</keyword>
<dbReference type="InterPro" id="IPR052208">
    <property type="entry name" value="DmX-like/RAVE_component"/>
</dbReference>
<dbReference type="OrthoDB" id="9306524at2759"/>
<evidence type="ECO:0000313" key="5">
    <source>
        <dbReference type="EMBL" id="GCC24542.1"/>
    </source>
</evidence>
<accession>A0A401S2F0</accession>
<comment type="caution">
    <text evidence="5">The sequence shown here is derived from an EMBL/GenBank/DDBJ whole genome shotgun (WGS) entry which is preliminary data.</text>
</comment>
<evidence type="ECO:0000256" key="4">
    <source>
        <dbReference type="SAM" id="MobiDB-lite"/>
    </source>
</evidence>
<dbReference type="PANTHER" id="PTHR13950">
    <property type="entry name" value="RABCONNECTIN-RELATED"/>
    <property type="match status" value="1"/>
</dbReference>
<dbReference type="AlphaFoldDB" id="A0A401S2F0"/>
<evidence type="ECO:0000313" key="6">
    <source>
        <dbReference type="Proteomes" id="UP000287033"/>
    </source>
</evidence>
<feature type="region of interest" description="Disordered" evidence="4">
    <location>
        <begin position="567"/>
        <end position="588"/>
    </location>
</feature>
<reference evidence="5 6" key="1">
    <citation type="journal article" date="2018" name="Nat. Ecol. Evol.">
        <title>Shark genomes provide insights into elasmobranch evolution and the origin of vertebrates.</title>
        <authorList>
            <person name="Hara Y"/>
            <person name="Yamaguchi K"/>
            <person name="Onimaru K"/>
            <person name="Kadota M"/>
            <person name="Koyanagi M"/>
            <person name="Keeley SD"/>
            <person name="Tatsumi K"/>
            <person name="Tanaka K"/>
            <person name="Motone F"/>
            <person name="Kageyama Y"/>
            <person name="Nozu R"/>
            <person name="Adachi N"/>
            <person name="Nishimura O"/>
            <person name="Nakagawa R"/>
            <person name="Tanegashima C"/>
            <person name="Kiyatake I"/>
            <person name="Matsumoto R"/>
            <person name="Murakumo K"/>
            <person name="Nishida K"/>
            <person name="Terakita A"/>
            <person name="Kuratani S"/>
            <person name="Sato K"/>
            <person name="Hyodo S Kuraku.S."/>
        </authorList>
    </citation>
    <scope>NUCLEOTIDE SEQUENCE [LARGE SCALE GENOMIC DNA]</scope>
</reference>
<dbReference type="SMART" id="SM00320">
    <property type="entry name" value="WD40"/>
    <property type="match status" value="3"/>
</dbReference>
<evidence type="ECO:0000256" key="2">
    <source>
        <dbReference type="ARBA" id="ARBA00022574"/>
    </source>
</evidence>
<dbReference type="Proteomes" id="UP000287033">
    <property type="component" value="Unassembled WGS sequence"/>
</dbReference>
<evidence type="ECO:0000256" key="1">
    <source>
        <dbReference type="ARBA" id="ARBA00022553"/>
    </source>
</evidence>
<dbReference type="InterPro" id="IPR015943">
    <property type="entry name" value="WD40/YVTN_repeat-like_dom_sf"/>
</dbReference>
<dbReference type="GO" id="GO:0043291">
    <property type="term" value="C:RAVE complex"/>
    <property type="evidence" value="ECO:0007669"/>
    <property type="project" value="TreeGrafter"/>
</dbReference>
<dbReference type="PANTHER" id="PTHR13950:SF12">
    <property type="entry name" value="DMX-LIKE PROTEIN 1"/>
    <property type="match status" value="1"/>
</dbReference>
<dbReference type="InterPro" id="IPR001680">
    <property type="entry name" value="WD40_rpt"/>
</dbReference>
<keyword evidence="2" id="KW-0853">WD repeat</keyword>
<dbReference type="FunFam" id="2.130.10.10:FF:000150">
    <property type="entry name" value="Dmx-like 2, isoform CRA_c"/>
    <property type="match status" value="1"/>
</dbReference>
<proteinExistence type="predicted"/>
<dbReference type="STRING" id="137246.A0A401S2F0"/>
<sequence>MNLHQVLTGAVNPGDSCFSVGNIGDEPFTAYASGCDIVILASDFERLQIIPGAKHGNIQVGCVDCSMHQGKIAASYGNIICIFEPIALLNQKTKHSTLNYQWQKSGQFALESVVHNLAWDPQGIRLLTGSSSLQLWSNGNLEANISEEEAADETDPSKVSDWRCIWESKTASPIHLLKVSPDGEFFATVGKDDCLVKVWYNSSSWQSAVMAPVIPVDKKEGDIDFSFIYLAHPRAVTGFSWRKTSKYMPRGLTCNVLLTCCKDNVCRLWAETLLPSDTLISGDGHTQWSESVWTANNLKRNISNREKLNFRSFRIGRRRSSGLVAHSGYLPHQQDAHEVHRNSPLHANSLCHFHIAASINPATDIPLLPSITSLSLSEHEETNGPFVVHWLNNKELHFTLSMEVFLQQLRRNLEQQSPESVADDGQMASKSDDDPVGPLSYSGGVSELARINSLHVSAFSNVAWLPTLIPSYCLGAYCNSPSACFVASDGHYLRLYQAVIDAKKILSELSNPEIAKFVGEVFNIVSQQSTARPGCIIELDAITELYGKETQLLHVFKEDFILVNQPKKMQQKEGQTSNETSPQQEAEEPHDGFSEKFFLVVIEHKQNNRSVLHMWHLHLKSDSISVDHATETPLLSPEEQNGFASEKLHSPFFKKYQACKANLQSASRLALSSKRVYSQELALPEGVEITRVTPSAGHLSSSSVHPACLAPYLLATWG</sequence>
<keyword evidence="3" id="KW-0677">Repeat</keyword>
<gene>
    <name evidence="5" type="ORF">chiPu_0002944</name>
</gene>
<evidence type="ECO:0000256" key="3">
    <source>
        <dbReference type="ARBA" id="ARBA00022737"/>
    </source>
</evidence>